<dbReference type="GO" id="GO:0016780">
    <property type="term" value="F:phosphotransferase activity, for other substituted phosphate groups"/>
    <property type="evidence" value="ECO:0007669"/>
    <property type="project" value="TreeGrafter"/>
</dbReference>
<keyword evidence="2" id="KW-1133">Transmembrane helix</keyword>
<evidence type="ECO:0000259" key="3">
    <source>
        <dbReference type="Pfam" id="PF02397"/>
    </source>
</evidence>
<feature type="domain" description="Bacterial sugar transferase" evidence="3">
    <location>
        <begin position="12"/>
        <end position="186"/>
    </location>
</feature>
<keyword evidence="2" id="KW-0812">Transmembrane</keyword>
<evidence type="ECO:0000256" key="1">
    <source>
        <dbReference type="ARBA" id="ARBA00006464"/>
    </source>
</evidence>
<dbReference type="Pfam" id="PF02397">
    <property type="entry name" value="Bac_transf"/>
    <property type="match status" value="1"/>
</dbReference>
<keyword evidence="2" id="KW-0472">Membrane</keyword>
<evidence type="ECO:0000313" key="4">
    <source>
        <dbReference type="EMBL" id="BCB22627.1"/>
    </source>
</evidence>
<dbReference type="PANTHER" id="PTHR30576:SF8">
    <property type="entry name" value="UNDECAPRENYL-PHOSPHATE GALACTOSE PHOSPHOTRANSFERASE"/>
    <property type="match status" value="1"/>
</dbReference>
<evidence type="ECO:0000256" key="2">
    <source>
        <dbReference type="SAM" id="Phobius"/>
    </source>
</evidence>
<protein>
    <submittedName>
        <fullName evidence="4">Sugar transferase</fullName>
    </submittedName>
</protein>
<reference evidence="4" key="1">
    <citation type="submission" date="2020-02" db="EMBL/GenBank/DDBJ databases">
        <title>Development of a multiplex PCR-based assay for rapid serotyping of Erysipelothrix species.</title>
        <authorList>
            <person name="Shimoji Y."/>
            <person name="Shiraiwa K."/>
            <person name="Tominaga H."/>
            <person name="Nishikawa S."/>
            <person name="Eguchi M."/>
            <person name="Hikono H."/>
            <person name="Ogawa Y."/>
        </authorList>
    </citation>
    <scope>NUCLEOTIDE SEQUENCE</scope>
    <source>
        <strain evidence="4">Doggerscharbe</strain>
    </source>
</reference>
<dbReference type="InterPro" id="IPR003362">
    <property type="entry name" value="Bact_transf"/>
</dbReference>
<dbReference type="PANTHER" id="PTHR30576">
    <property type="entry name" value="COLANIC BIOSYNTHESIS UDP-GLUCOSE LIPID CARRIER TRANSFERASE"/>
    <property type="match status" value="1"/>
</dbReference>
<keyword evidence="4" id="KW-0808">Transferase</keyword>
<accession>A0A6S6I266</accession>
<dbReference type="AlphaFoldDB" id="A0A6S6I266"/>
<dbReference type="EMBL" id="LC528599">
    <property type="protein sequence ID" value="BCB22627.1"/>
    <property type="molecule type" value="Genomic_DNA"/>
</dbReference>
<name>A0A6S6I266_ERYRH</name>
<feature type="transmembrane region" description="Helical" evidence="2">
    <location>
        <begin position="14"/>
        <end position="36"/>
    </location>
</feature>
<proteinExistence type="inferred from homology"/>
<sequence length="208" mass="23973">MNTNTFYTIYIKRFFDIVISLLGIIFLSWLYLILYFEIGRKLGKPVIFSQKRTGKNGKIFTMYKFRSMTNSVDSNGELLSDSQRMTSFGSKLRSSSLDELPELFNILKGDMSLIGPRPLLPEYLPRYSVEQRKRHDVKPGLTGLAQVSGRNAISWDKKFDLDIEYVNNVSFIYDTRIFIQTIKTVISREGISSDGEVTMEEFKGTIEK</sequence>
<comment type="similarity">
    <text evidence="1">Belongs to the bacterial sugar transferase family.</text>
</comment>
<organism evidence="4">
    <name type="scientific">Erysipelothrix rhusiopathiae</name>
    <dbReference type="NCBI Taxonomy" id="1648"/>
    <lineage>
        <taxon>Bacteria</taxon>
        <taxon>Bacillati</taxon>
        <taxon>Bacillota</taxon>
        <taxon>Erysipelotrichia</taxon>
        <taxon>Erysipelotrichales</taxon>
        <taxon>Erysipelotrichaceae</taxon>
        <taxon>Erysipelothrix</taxon>
    </lineage>
</organism>